<protein>
    <recommendedName>
        <fullName evidence="5">EF-hand domain-containing protein</fullName>
    </recommendedName>
</protein>
<dbReference type="PROSITE" id="PS50222">
    <property type="entry name" value="EF_HAND_2"/>
    <property type="match status" value="5"/>
</dbReference>
<evidence type="ECO:0000256" key="1">
    <source>
        <dbReference type="ARBA" id="ARBA00022723"/>
    </source>
</evidence>
<organism evidence="6 7">
    <name type="scientific">Chrysochromulina tobinii</name>
    <dbReference type="NCBI Taxonomy" id="1460289"/>
    <lineage>
        <taxon>Eukaryota</taxon>
        <taxon>Haptista</taxon>
        <taxon>Haptophyta</taxon>
        <taxon>Prymnesiophyceae</taxon>
        <taxon>Prymnesiales</taxon>
        <taxon>Chrysochromulinaceae</taxon>
        <taxon>Chrysochromulina</taxon>
    </lineage>
</organism>
<feature type="domain" description="EF-hand" evidence="5">
    <location>
        <begin position="187"/>
        <end position="217"/>
    </location>
</feature>
<dbReference type="PANTHER" id="PTHR34524">
    <property type="entry name" value="CALCYPHOSIN"/>
    <property type="match status" value="1"/>
</dbReference>
<accession>A0A0M0JBD3</accession>
<dbReference type="OrthoDB" id="26525at2759"/>
<proteinExistence type="predicted"/>
<gene>
    <name evidence="6" type="ORF">Ctob_005617</name>
</gene>
<name>A0A0M0JBD3_9EUKA</name>
<dbReference type="EMBL" id="JWZX01003184">
    <property type="protein sequence ID" value="KOO23513.1"/>
    <property type="molecule type" value="Genomic_DNA"/>
</dbReference>
<dbReference type="Gene3D" id="1.10.238.10">
    <property type="entry name" value="EF-hand"/>
    <property type="match status" value="3"/>
</dbReference>
<dbReference type="SMART" id="SM00054">
    <property type="entry name" value="EFh"/>
    <property type="match status" value="6"/>
</dbReference>
<dbReference type="PROSITE" id="PS00018">
    <property type="entry name" value="EF_HAND_1"/>
    <property type="match status" value="5"/>
</dbReference>
<evidence type="ECO:0000256" key="2">
    <source>
        <dbReference type="ARBA" id="ARBA00022737"/>
    </source>
</evidence>
<feature type="domain" description="EF-hand" evidence="5">
    <location>
        <begin position="100"/>
        <end position="133"/>
    </location>
</feature>
<dbReference type="AlphaFoldDB" id="A0A0M0JBD3"/>
<keyword evidence="7" id="KW-1185">Reference proteome</keyword>
<dbReference type="Pfam" id="PF13499">
    <property type="entry name" value="EF-hand_7"/>
    <property type="match status" value="1"/>
</dbReference>
<keyword evidence="1" id="KW-0479">Metal-binding</keyword>
<dbReference type="CDD" id="cd00051">
    <property type="entry name" value="EFh"/>
    <property type="match status" value="1"/>
</dbReference>
<dbReference type="Proteomes" id="UP000037460">
    <property type="component" value="Unassembled WGS sequence"/>
</dbReference>
<evidence type="ECO:0000259" key="5">
    <source>
        <dbReference type="PROSITE" id="PS50222"/>
    </source>
</evidence>
<dbReference type="InterPro" id="IPR018247">
    <property type="entry name" value="EF_Hand_1_Ca_BS"/>
</dbReference>
<keyword evidence="2" id="KW-0677">Repeat</keyword>
<dbReference type="InterPro" id="IPR051581">
    <property type="entry name" value="Ca-bind"/>
</dbReference>
<evidence type="ECO:0000256" key="3">
    <source>
        <dbReference type="ARBA" id="ARBA00022837"/>
    </source>
</evidence>
<dbReference type="InterPro" id="IPR011992">
    <property type="entry name" value="EF-hand-dom_pair"/>
</dbReference>
<reference evidence="7" key="1">
    <citation type="journal article" date="2015" name="PLoS Genet.">
        <title>Genome Sequence and Transcriptome Analyses of Chrysochromulina tobin: Metabolic Tools for Enhanced Algal Fitness in the Prominent Order Prymnesiales (Haptophyceae).</title>
        <authorList>
            <person name="Hovde B.T."/>
            <person name="Deodato C.R."/>
            <person name="Hunsperger H.M."/>
            <person name="Ryken S.A."/>
            <person name="Yost W."/>
            <person name="Jha R.K."/>
            <person name="Patterson J."/>
            <person name="Monnat R.J. Jr."/>
            <person name="Barlow S.B."/>
            <person name="Starkenburg S.R."/>
            <person name="Cattolico R.A."/>
        </authorList>
    </citation>
    <scope>NUCLEOTIDE SEQUENCE</scope>
    <source>
        <strain evidence="7">CCMP291</strain>
    </source>
</reference>
<dbReference type="PANTHER" id="PTHR34524:SF6">
    <property type="entry name" value="CALCYPHOSINE LIKE"/>
    <property type="match status" value="1"/>
</dbReference>
<feature type="region of interest" description="Disordered" evidence="4">
    <location>
        <begin position="302"/>
        <end position="348"/>
    </location>
</feature>
<dbReference type="GO" id="GO:0005509">
    <property type="term" value="F:calcium ion binding"/>
    <property type="evidence" value="ECO:0007669"/>
    <property type="project" value="InterPro"/>
</dbReference>
<evidence type="ECO:0000256" key="4">
    <source>
        <dbReference type="SAM" id="MobiDB-lite"/>
    </source>
</evidence>
<dbReference type="SUPFAM" id="SSF47473">
    <property type="entry name" value="EF-hand"/>
    <property type="match status" value="2"/>
</dbReference>
<feature type="domain" description="EF-hand" evidence="5">
    <location>
        <begin position="64"/>
        <end position="99"/>
    </location>
</feature>
<feature type="domain" description="EF-hand" evidence="5">
    <location>
        <begin position="259"/>
        <end position="294"/>
    </location>
</feature>
<sequence>MHALASCLASSFVLQMRGLDCRQMRTPASACVAAAELQWSPRFPTLFMAESAAAIELSASDVAQIHVESDAMFDAIDTNADGVISVVELRTHLSSIGYAEEAADKLFELIDADENGECSREELRNAFVEHSQDPSLQALLSTRVDLSRIHADADAFFDAVDSNGDGAVSPQEMRKHVSSIGYEPAAAERFFALLDADKSGEVSRNEVREAFLRYEDPALRLALGLGTSEADTIFVAIDANGDGNVEQAELALYLSRKGYAAEAAATIFATLDVNGDGLISREELRNGYVRYAALRDALGMKTTAGSRGGKNQPLRWGRGARKGPQGVMGRNNAGADQSAGGGKEGRNS</sequence>
<feature type="domain" description="EF-hand" evidence="5">
    <location>
        <begin position="148"/>
        <end position="183"/>
    </location>
</feature>
<dbReference type="InterPro" id="IPR002048">
    <property type="entry name" value="EF_hand_dom"/>
</dbReference>
<evidence type="ECO:0000313" key="7">
    <source>
        <dbReference type="Proteomes" id="UP000037460"/>
    </source>
</evidence>
<comment type="caution">
    <text evidence="6">The sequence shown here is derived from an EMBL/GenBank/DDBJ whole genome shotgun (WGS) entry which is preliminary data.</text>
</comment>
<keyword evidence="3" id="KW-0106">Calcium</keyword>
<dbReference type="Pfam" id="PF13202">
    <property type="entry name" value="EF-hand_5"/>
    <property type="match status" value="4"/>
</dbReference>
<evidence type="ECO:0000313" key="6">
    <source>
        <dbReference type="EMBL" id="KOO23513.1"/>
    </source>
</evidence>